<name>A0A4Q9PGW9_9APHY</name>
<keyword evidence="1" id="KW-0732">Signal</keyword>
<evidence type="ECO:0008006" key="4">
    <source>
        <dbReference type="Google" id="ProtNLM"/>
    </source>
</evidence>
<dbReference type="Proteomes" id="UP000292082">
    <property type="component" value="Unassembled WGS sequence"/>
</dbReference>
<accession>A0A4Q9PGW9</accession>
<evidence type="ECO:0000313" key="2">
    <source>
        <dbReference type="EMBL" id="TBU52677.1"/>
    </source>
</evidence>
<reference evidence="2 3" key="1">
    <citation type="submission" date="2019-01" db="EMBL/GenBank/DDBJ databases">
        <title>Draft genome sequences of three monokaryotic isolates of the white-rot basidiomycete fungus Dichomitus squalens.</title>
        <authorList>
            <consortium name="DOE Joint Genome Institute"/>
            <person name="Lopez S.C."/>
            <person name="Andreopoulos B."/>
            <person name="Pangilinan J."/>
            <person name="Lipzen A."/>
            <person name="Riley R."/>
            <person name="Ahrendt S."/>
            <person name="Ng V."/>
            <person name="Barry K."/>
            <person name="Daum C."/>
            <person name="Grigoriev I.V."/>
            <person name="Hilden K.S."/>
            <person name="Makela M.R."/>
            <person name="de Vries R.P."/>
        </authorList>
    </citation>
    <scope>NUCLEOTIDE SEQUENCE [LARGE SCALE GENOMIC DNA]</scope>
    <source>
        <strain evidence="2 3">CBS 464.89</strain>
    </source>
</reference>
<dbReference type="EMBL" id="ML145241">
    <property type="protein sequence ID" value="TBU52677.1"/>
    <property type="molecule type" value="Genomic_DNA"/>
</dbReference>
<proteinExistence type="predicted"/>
<feature type="chain" id="PRO_5020780068" description="Secreted protein" evidence="1">
    <location>
        <begin position="20"/>
        <end position="76"/>
    </location>
</feature>
<organism evidence="2 3">
    <name type="scientific">Dichomitus squalens</name>
    <dbReference type="NCBI Taxonomy" id="114155"/>
    <lineage>
        <taxon>Eukaryota</taxon>
        <taxon>Fungi</taxon>
        <taxon>Dikarya</taxon>
        <taxon>Basidiomycota</taxon>
        <taxon>Agaricomycotina</taxon>
        <taxon>Agaricomycetes</taxon>
        <taxon>Polyporales</taxon>
        <taxon>Polyporaceae</taxon>
        <taxon>Dichomitus</taxon>
    </lineage>
</organism>
<gene>
    <name evidence="2" type="ORF">BD310DRAFT_939736</name>
</gene>
<keyword evidence="3" id="KW-1185">Reference proteome</keyword>
<dbReference type="AlphaFoldDB" id="A0A4Q9PGW9"/>
<evidence type="ECO:0000256" key="1">
    <source>
        <dbReference type="SAM" id="SignalP"/>
    </source>
</evidence>
<sequence>MPALDVLAVILSITLQISSLPSLSATCSVVRLVAVECLLGYRPDNLRKAASICEFCDSPFADVVMRFSVSPSLLAY</sequence>
<protein>
    <recommendedName>
        <fullName evidence="4">Secreted protein</fullName>
    </recommendedName>
</protein>
<evidence type="ECO:0000313" key="3">
    <source>
        <dbReference type="Proteomes" id="UP000292082"/>
    </source>
</evidence>
<feature type="signal peptide" evidence="1">
    <location>
        <begin position="1"/>
        <end position="19"/>
    </location>
</feature>